<dbReference type="InterPro" id="IPR007951">
    <property type="entry name" value="KRTAP_PMG"/>
</dbReference>
<dbReference type="GO" id="GO:0045095">
    <property type="term" value="C:keratin filament"/>
    <property type="evidence" value="ECO:0007669"/>
    <property type="project" value="UniProtKB-UniRule"/>
</dbReference>
<comment type="function">
    <text evidence="1 5">In the hair cortex, hair keratin intermediate filaments are embedded in an interfilamentous matrix, consisting of hair keratin-associated proteins (KRTAP), which are essential for the formation of a rigid and resistant hair shaft through their extensive disulfide bond cross-linking with abundant cysteine residues of hair keratins. The matrix proteins include the high-sulfur and high-glycine-tyrosine keratins.</text>
</comment>
<dbReference type="OrthoDB" id="9832400at2759"/>
<evidence type="ECO:0000256" key="5">
    <source>
        <dbReference type="RuleBase" id="RU369044"/>
    </source>
</evidence>
<proteinExistence type="inferred from homology"/>
<dbReference type="AlphaFoldDB" id="A0A8B7TSS7"/>
<evidence type="ECO:0000256" key="4">
    <source>
        <dbReference type="ARBA" id="ARBA00034495"/>
    </source>
</evidence>
<dbReference type="Proteomes" id="UP001732720">
    <property type="component" value="Chromosome 5"/>
</dbReference>
<reference evidence="7" key="1">
    <citation type="submission" date="2025-08" db="UniProtKB">
        <authorList>
            <consortium name="RefSeq"/>
        </authorList>
    </citation>
    <scope>IDENTIFICATION</scope>
</reference>
<evidence type="ECO:0000313" key="6">
    <source>
        <dbReference type="Proteomes" id="UP001732720"/>
    </source>
</evidence>
<name>A0A8B7TSS7_CASCN</name>
<dbReference type="PANTHER" id="PTHR23260">
    <property type="entry name" value="KERATIN ASSOCIATED PROTEIN 3-3-RELATED"/>
    <property type="match status" value="1"/>
</dbReference>
<dbReference type="InterPro" id="IPR007659">
    <property type="entry name" value="Keratin_matx"/>
</dbReference>
<dbReference type="CTD" id="643812"/>
<organism evidence="7">
    <name type="scientific">Castor canadensis</name>
    <name type="common">American beaver</name>
    <dbReference type="NCBI Taxonomy" id="51338"/>
    <lineage>
        <taxon>Eukaryota</taxon>
        <taxon>Metazoa</taxon>
        <taxon>Chordata</taxon>
        <taxon>Craniata</taxon>
        <taxon>Vertebrata</taxon>
        <taxon>Euteleostomi</taxon>
        <taxon>Mammalia</taxon>
        <taxon>Eutheria</taxon>
        <taxon>Euarchontoglires</taxon>
        <taxon>Glires</taxon>
        <taxon>Rodentia</taxon>
        <taxon>Castorimorpha</taxon>
        <taxon>Castoridae</taxon>
        <taxon>Castor</taxon>
    </lineage>
</organism>
<dbReference type="RefSeq" id="XP_020008325.2">
    <property type="nucleotide sequence ID" value="XM_020152736.2"/>
</dbReference>
<gene>
    <name evidence="7" type="primary">Krtap27-1</name>
</gene>
<dbReference type="KEGG" id="ccan:109676267"/>
<dbReference type="GO" id="GO:0005198">
    <property type="term" value="F:structural molecule activity"/>
    <property type="evidence" value="ECO:0007669"/>
    <property type="project" value="InterPro"/>
</dbReference>
<dbReference type="GO" id="GO:0005829">
    <property type="term" value="C:cytosol"/>
    <property type="evidence" value="ECO:0007669"/>
    <property type="project" value="UniProtKB-ARBA"/>
</dbReference>
<keyword evidence="3 5" id="KW-0416">Keratin</keyword>
<evidence type="ECO:0000256" key="2">
    <source>
        <dbReference type="ARBA" id="ARBA00022737"/>
    </source>
</evidence>
<dbReference type="Pfam" id="PF05287">
    <property type="entry name" value="PMG"/>
    <property type="match status" value="1"/>
</dbReference>
<evidence type="ECO:0000313" key="7">
    <source>
        <dbReference type="RefSeq" id="XP_020008325.2"/>
    </source>
</evidence>
<comment type="subunit">
    <text evidence="5">Interacts with hair keratins.</text>
</comment>
<dbReference type="PANTHER" id="PTHR23260:SF8">
    <property type="entry name" value="KERATIN-ASSOCIATED PROTEIN"/>
    <property type="match status" value="1"/>
</dbReference>
<comment type="similarity">
    <text evidence="4 5">Belongs to the PMG family.</text>
</comment>
<sequence length="211" mass="23247">MKGFSNMSHSHHHSFRSFGKAPSLSAIVHGSNPVSFEDGLFLPSNCHSRTWLLDNIQETCRDTFSCQLTNCEQDQFTENSYVQSSCFPRVVQTTRSNSKSCERTNCQSGSSIAVKKCAAQPCQSGSSQKMSFIDQSCQPANYMAKCCPVKAPLSKSYQTLEYKSIQCQTQIPESSSYRPLVSVASEPQLLESSSTYEPTCCVTGGLQMPSK</sequence>
<evidence type="ECO:0000256" key="3">
    <source>
        <dbReference type="ARBA" id="ARBA00022744"/>
    </source>
</evidence>
<evidence type="ECO:0000256" key="1">
    <source>
        <dbReference type="ARBA" id="ARBA00003327"/>
    </source>
</evidence>
<protein>
    <recommendedName>
        <fullName evidence="5">Keratin-associated protein</fullName>
    </recommendedName>
</protein>
<keyword evidence="6" id="KW-1185">Reference proteome</keyword>
<keyword evidence="2" id="KW-0677">Repeat</keyword>
<accession>A0A8B7TSS7</accession>